<keyword evidence="2" id="KW-1185">Reference proteome</keyword>
<dbReference type="EMBL" id="FOMH01000010">
    <property type="protein sequence ID" value="SFD62589.1"/>
    <property type="molecule type" value="Genomic_DNA"/>
</dbReference>
<dbReference type="Proteomes" id="UP000199672">
    <property type="component" value="Unassembled WGS sequence"/>
</dbReference>
<accession>A0A1I1TVN6</accession>
<evidence type="ECO:0000313" key="2">
    <source>
        <dbReference type="Proteomes" id="UP000199672"/>
    </source>
</evidence>
<dbReference type="AlphaFoldDB" id="A0A1I1TVN6"/>
<gene>
    <name evidence="1" type="ORF">SAMN05216297_11037</name>
</gene>
<dbReference type="PROSITE" id="PS51257">
    <property type="entry name" value="PROKAR_LIPOPROTEIN"/>
    <property type="match status" value="1"/>
</dbReference>
<dbReference type="STRING" id="739143.SAMN05216297_11037"/>
<protein>
    <recommendedName>
        <fullName evidence="3">Lipoprotein</fullName>
    </recommendedName>
</protein>
<evidence type="ECO:0008006" key="3">
    <source>
        <dbReference type="Google" id="ProtNLM"/>
    </source>
</evidence>
<name>A0A1I1TVN6_9FLAO</name>
<evidence type="ECO:0000313" key="1">
    <source>
        <dbReference type="EMBL" id="SFD62589.1"/>
    </source>
</evidence>
<organism evidence="1 2">
    <name type="scientific">Flavobacterium phragmitis</name>
    <dbReference type="NCBI Taxonomy" id="739143"/>
    <lineage>
        <taxon>Bacteria</taxon>
        <taxon>Pseudomonadati</taxon>
        <taxon>Bacteroidota</taxon>
        <taxon>Flavobacteriia</taxon>
        <taxon>Flavobacteriales</taxon>
        <taxon>Flavobacteriaceae</taxon>
        <taxon>Flavobacterium</taxon>
    </lineage>
</organism>
<proteinExistence type="predicted"/>
<reference evidence="2" key="1">
    <citation type="submission" date="2016-10" db="EMBL/GenBank/DDBJ databases">
        <authorList>
            <person name="Varghese N."/>
            <person name="Submissions S."/>
        </authorList>
    </citation>
    <scope>NUCLEOTIDE SEQUENCE [LARGE SCALE GENOMIC DNA]</scope>
    <source>
        <strain evidence="2">CGMCC 1.10370</strain>
    </source>
</reference>
<dbReference type="RefSeq" id="WP_091495913.1">
    <property type="nucleotide sequence ID" value="NZ_FOMH01000010.1"/>
</dbReference>
<sequence length="341" mass="40498">MRKCLLFLFVSLIFLGCSNKVENVEKSFYYWKSNSWELSEQERATMHDLQVNKLYVKFFEVDYDENYGDYPISKTSLHIYGQDNLTIVPTVYIKNEVFKNTNAKKMDSLADNINFLINKYAKDKFYQVNPVSEFQMDCDWTLSTKDNYFYFLKKLKQVSKKQISCTLRLYPYKYPEKMGIPPVDKATLMCYNLVNPLENHSKNSILDLKELNLYLNKERKYPLHLDIALPTYSWMQVYQNNKFSKVIYDNQKEILKSLKKIKPLWYEVTKDQIAGDFYLRVGDKIKYEVLTPEQINQAIEIIKKNVVFDSETTITLFHLDEEQLSKYNDEALSGFYSNFSK</sequence>